<reference evidence="1" key="1">
    <citation type="submission" date="2018-05" db="EMBL/GenBank/DDBJ databases">
        <authorList>
            <person name="Lanie J.A."/>
            <person name="Ng W.-L."/>
            <person name="Kazmierczak K.M."/>
            <person name="Andrzejewski T.M."/>
            <person name="Davidsen T.M."/>
            <person name="Wayne K.J."/>
            <person name="Tettelin H."/>
            <person name="Glass J.I."/>
            <person name="Rusch D."/>
            <person name="Podicherti R."/>
            <person name="Tsui H.-C.T."/>
            <person name="Winkler M.E."/>
        </authorList>
    </citation>
    <scope>NUCLEOTIDE SEQUENCE</scope>
</reference>
<protein>
    <submittedName>
        <fullName evidence="1">Uncharacterized protein</fullName>
    </submittedName>
</protein>
<organism evidence="1">
    <name type="scientific">marine metagenome</name>
    <dbReference type="NCBI Taxonomy" id="408172"/>
    <lineage>
        <taxon>unclassified sequences</taxon>
        <taxon>metagenomes</taxon>
        <taxon>ecological metagenomes</taxon>
    </lineage>
</organism>
<dbReference type="AlphaFoldDB" id="A0A381XLJ2"/>
<accession>A0A381XLJ2</accession>
<dbReference type="EMBL" id="UINC01015526">
    <property type="protein sequence ID" value="SVA65311.1"/>
    <property type="molecule type" value="Genomic_DNA"/>
</dbReference>
<evidence type="ECO:0000313" key="1">
    <source>
        <dbReference type="EMBL" id="SVA65311.1"/>
    </source>
</evidence>
<gene>
    <name evidence="1" type="ORF">METZ01_LOCUS118165</name>
</gene>
<proteinExistence type="predicted"/>
<sequence length="34" mass="3861">MIKVKVTPDLLTYGKITLSDLKVDQACYSQKVFN</sequence>
<name>A0A381XLJ2_9ZZZZ</name>